<feature type="transmembrane region" description="Helical" evidence="2">
    <location>
        <begin position="6"/>
        <end position="26"/>
    </location>
</feature>
<dbReference type="EMBL" id="LDPH01000006">
    <property type="protein sequence ID" value="KLV26971.1"/>
    <property type="molecule type" value="Genomic_DNA"/>
</dbReference>
<evidence type="ECO:0000256" key="2">
    <source>
        <dbReference type="SAM" id="Phobius"/>
    </source>
</evidence>
<feature type="compositionally biased region" description="Basic and acidic residues" evidence="1">
    <location>
        <begin position="46"/>
        <end position="55"/>
    </location>
</feature>
<comment type="caution">
    <text evidence="3">The sequence shown here is derived from an EMBL/GenBank/DDBJ whole genome shotgun (WGS) entry which is preliminary data.</text>
</comment>
<evidence type="ECO:0000313" key="3">
    <source>
        <dbReference type="EMBL" id="KLV26971.1"/>
    </source>
</evidence>
<keyword evidence="2" id="KW-0472">Membrane</keyword>
<keyword evidence="4" id="KW-1185">Reference proteome</keyword>
<name>A0A0J1ILY5_NIACI</name>
<gene>
    <name evidence="3" type="ORF">ABW02_08320</name>
</gene>
<reference evidence="3 4" key="1">
    <citation type="submission" date="2015-05" db="EMBL/GenBank/DDBJ databases">
        <title>Whole genome sequence and identification of bacterial endophytes from Costus igneus.</title>
        <authorList>
            <person name="Lee Y.P."/>
            <person name="Gan H.M."/>
            <person name="Eng W."/>
            <person name="Wheatley M.S."/>
            <person name="Caraballo A."/>
            <person name="Polter S."/>
            <person name="Savka M.A."/>
            <person name="Hudson A.O."/>
        </authorList>
    </citation>
    <scope>NUCLEOTIDE SEQUENCE [LARGE SCALE GENOMIC DNA]</scope>
    <source>
        <strain evidence="3 4">RIT379</strain>
    </source>
</reference>
<keyword evidence="2" id="KW-0812">Transmembrane</keyword>
<organism evidence="3 4">
    <name type="scientific">Niallia circulans</name>
    <name type="common">Bacillus circulans</name>
    <dbReference type="NCBI Taxonomy" id="1397"/>
    <lineage>
        <taxon>Bacteria</taxon>
        <taxon>Bacillati</taxon>
        <taxon>Bacillota</taxon>
        <taxon>Bacilli</taxon>
        <taxon>Bacillales</taxon>
        <taxon>Bacillaceae</taxon>
        <taxon>Niallia</taxon>
    </lineage>
</organism>
<keyword evidence="2" id="KW-1133">Transmembrane helix</keyword>
<protein>
    <submittedName>
        <fullName evidence="3">Uncharacterized protein</fullName>
    </submittedName>
</protein>
<accession>A0A0J1ILY5</accession>
<evidence type="ECO:0000313" key="4">
    <source>
        <dbReference type="Proteomes" id="UP000036045"/>
    </source>
</evidence>
<dbReference type="OrthoDB" id="2882585at2"/>
<feature type="region of interest" description="Disordered" evidence="1">
    <location>
        <begin position="37"/>
        <end position="62"/>
    </location>
</feature>
<dbReference type="AlphaFoldDB" id="A0A0J1ILY5"/>
<evidence type="ECO:0000256" key="1">
    <source>
        <dbReference type="SAM" id="MobiDB-lite"/>
    </source>
</evidence>
<dbReference type="PATRIC" id="fig|1397.4.peg.4835"/>
<sequence>MNKNLWAGFILGIAVTIGIGLAIIFIGDYSVQKETKTGSQSITEEGNSKEEKSSKIDGNNESEGISYSIEPYVLLLKKEDGSIESFNHDSASSEMKPVDYSPTRKKVLLTPQYGWEAGGALYVYSKEDGLKEIINVNATSGEQEYPSGAVWLDERYILYMNSNLYGTIPSGELKIYDTETKRQLPLDLFKGDAATHLARLTSMGKTYIVIGGIQFTDDMLNDTKAYVEQHDLEEILKLVQNDR</sequence>
<dbReference type="Proteomes" id="UP000036045">
    <property type="component" value="Unassembled WGS sequence"/>
</dbReference>
<dbReference type="Gene3D" id="2.40.128.660">
    <property type="entry name" value="Uncharacterised protein PF15525, DUF4652"/>
    <property type="match status" value="1"/>
</dbReference>
<proteinExistence type="predicted"/>
<dbReference type="RefSeq" id="WP_047941503.1">
    <property type="nucleotide sequence ID" value="NZ_LDPH01000006.1"/>
</dbReference>